<dbReference type="Proteomes" id="UP000655225">
    <property type="component" value="Unassembled WGS sequence"/>
</dbReference>
<dbReference type="EMBL" id="JABCRI010000014">
    <property type="protein sequence ID" value="KAF8394160.1"/>
    <property type="molecule type" value="Genomic_DNA"/>
</dbReference>
<keyword evidence="2" id="KW-1185">Reference proteome</keyword>
<dbReference type="SUPFAM" id="SSF81383">
    <property type="entry name" value="F-box domain"/>
    <property type="match status" value="1"/>
</dbReference>
<gene>
    <name evidence="1" type="ORF">HHK36_020366</name>
</gene>
<accession>A0A834YTX5</accession>
<evidence type="ECO:0008006" key="3">
    <source>
        <dbReference type="Google" id="ProtNLM"/>
    </source>
</evidence>
<dbReference type="PANTHER" id="PTHR32278">
    <property type="entry name" value="F-BOX DOMAIN-CONTAINING PROTEIN"/>
    <property type="match status" value="1"/>
</dbReference>
<name>A0A834YTX5_TETSI</name>
<comment type="caution">
    <text evidence="1">The sequence shown here is derived from an EMBL/GenBank/DDBJ whole genome shotgun (WGS) entry which is preliminary data.</text>
</comment>
<dbReference type="Pfam" id="PF14299">
    <property type="entry name" value="PP2"/>
    <property type="match status" value="1"/>
</dbReference>
<dbReference type="CDD" id="cd22162">
    <property type="entry name" value="F-box_AtSKIP3-like"/>
    <property type="match status" value="1"/>
</dbReference>
<protein>
    <recommendedName>
        <fullName evidence="3">F-box domain-containing protein</fullName>
    </recommendedName>
</protein>
<evidence type="ECO:0000313" key="1">
    <source>
        <dbReference type="EMBL" id="KAF8394160.1"/>
    </source>
</evidence>
<dbReference type="InterPro" id="IPR025886">
    <property type="entry name" value="PP2-like"/>
</dbReference>
<organism evidence="1 2">
    <name type="scientific">Tetracentron sinense</name>
    <name type="common">Spur-leaf</name>
    <dbReference type="NCBI Taxonomy" id="13715"/>
    <lineage>
        <taxon>Eukaryota</taxon>
        <taxon>Viridiplantae</taxon>
        <taxon>Streptophyta</taxon>
        <taxon>Embryophyta</taxon>
        <taxon>Tracheophyta</taxon>
        <taxon>Spermatophyta</taxon>
        <taxon>Magnoliopsida</taxon>
        <taxon>Trochodendrales</taxon>
        <taxon>Trochodendraceae</taxon>
        <taxon>Tetracentron</taxon>
    </lineage>
</organism>
<proteinExistence type="predicted"/>
<dbReference type="AlphaFoldDB" id="A0A834YTX5"/>
<dbReference type="OrthoDB" id="1918565at2759"/>
<dbReference type="InterPro" id="IPR036047">
    <property type="entry name" value="F-box-like_dom_sf"/>
</dbReference>
<evidence type="ECO:0000313" key="2">
    <source>
        <dbReference type="Proteomes" id="UP000655225"/>
    </source>
</evidence>
<dbReference type="PANTHER" id="PTHR32278:SF111">
    <property type="entry name" value="F-BOX PROTEIN PP2-B12-RELATED"/>
    <property type="match status" value="1"/>
</dbReference>
<sequence>MEKGSTVDFNVLPEGCISNILSLTSPGDACRSSLVSSIFRWASESDIVWEKFLPFSEVAELINVCWLEIHGKMENRILSPKTTYAAYLVFKFSDDTIYGLGFHPAEVSIRFIQGGDEGGGETRAVYLAPDGSQRRQYRIVPRSIGRISRSISHRLRLPASTSREREGQRPKERVF</sequence>
<reference evidence="1 2" key="1">
    <citation type="submission" date="2020-04" db="EMBL/GenBank/DDBJ databases">
        <title>Plant Genome Project.</title>
        <authorList>
            <person name="Zhang R.-G."/>
        </authorList>
    </citation>
    <scope>NUCLEOTIDE SEQUENCE [LARGE SCALE GENOMIC DNA]</scope>
    <source>
        <strain evidence="1">YNK0</strain>
        <tissue evidence="1">Leaf</tissue>
    </source>
</reference>